<keyword evidence="3" id="KW-0472">Membrane</keyword>
<evidence type="ECO:0000313" key="5">
    <source>
        <dbReference type="EMBL" id="GKV40475.1"/>
    </source>
</evidence>
<dbReference type="Gene3D" id="2.60.40.10">
    <property type="entry name" value="Immunoglobulins"/>
    <property type="match status" value="1"/>
</dbReference>
<dbReference type="InterPro" id="IPR026891">
    <property type="entry name" value="Fn3-like"/>
</dbReference>
<name>A0AAV5LSM2_9ROSI</name>
<dbReference type="GO" id="GO:0031222">
    <property type="term" value="P:arabinan catabolic process"/>
    <property type="evidence" value="ECO:0007669"/>
    <property type="project" value="TreeGrafter"/>
</dbReference>
<accession>A0AAV5LSM2</accession>
<gene>
    <name evidence="5" type="ORF">SLEP1_g48120</name>
</gene>
<dbReference type="Pfam" id="PF14310">
    <property type="entry name" value="Fn3-like"/>
    <property type="match status" value="1"/>
</dbReference>
<dbReference type="InterPro" id="IPR036881">
    <property type="entry name" value="Glyco_hydro_3_C_sf"/>
</dbReference>
<dbReference type="SMART" id="SM01217">
    <property type="entry name" value="Fn3_like"/>
    <property type="match status" value="1"/>
</dbReference>
<protein>
    <recommendedName>
        <fullName evidence="4">Fibronectin type III-like domain-containing protein</fullName>
    </recommendedName>
</protein>
<dbReference type="PANTHER" id="PTHR42721">
    <property type="entry name" value="SUGAR HYDROLASE-RELATED"/>
    <property type="match status" value="1"/>
</dbReference>
<dbReference type="SUPFAM" id="SSF52279">
    <property type="entry name" value="Beta-D-glucan exohydrolase, C-terminal domain"/>
    <property type="match status" value="1"/>
</dbReference>
<sequence>MIGNYAGVPCQYTTPLQGIGSLTKTIYQPGCTNVACLDDKLFGEAIDTACQADATVLVMGLDQSIETEGRDRVGLLLAGLQQDLVSQVAMASKGPTIVVLMCGGPVDVSFAQNGPHISAFIWVGYPGQAGGAAIADILYGATNPEGKLPMTWYPQEYISNLAMTEMSMRSSLNKGYPGRTYRFYKGPVLYPFGYGMSYTNFVHTIASAPTVVVVPFEDRLSSRNLTIYDKAIKVSHAKCDQLSVSIQVDVKNTGSRDGSHTLLVFSEPPFGHGVPHKQLVAFEKVQVPAGAQQRVGIKINVCKYLNVVDNLGVQRIPLGEHNLHVGDVKHTVTMQAATLGVRSKTMIFYLGWNQLFAILFLFILVMTWLNHQKYFKWKNKIRRK</sequence>
<keyword evidence="3" id="KW-1133">Transmembrane helix</keyword>
<organism evidence="5 6">
    <name type="scientific">Rubroshorea leprosula</name>
    <dbReference type="NCBI Taxonomy" id="152421"/>
    <lineage>
        <taxon>Eukaryota</taxon>
        <taxon>Viridiplantae</taxon>
        <taxon>Streptophyta</taxon>
        <taxon>Embryophyta</taxon>
        <taxon>Tracheophyta</taxon>
        <taxon>Spermatophyta</taxon>
        <taxon>Magnoliopsida</taxon>
        <taxon>eudicotyledons</taxon>
        <taxon>Gunneridae</taxon>
        <taxon>Pentapetalae</taxon>
        <taxon>rosids</taxon>
        <taxon>malvids</taxon>
        <taxon>Malvales</taxon>
        <taxon>Dipterocarpaceae</taxon>
        <taxon>Rubroshorea</taxon>
    </lineage>
</organism>
<keyword evidence="3" id="KW-0812">Transmembrane</keyword>
<evidence type="ECO:0000256" key="2">
    <source>
        <dbReference type="ARBA" id="ARBA00023295"/>
    </source>
</evidence>
<comment type="caution">
    <text evidence="5">The sequence shown here is derived from an EMBL/GenBank/DDBJ whole genome shotgun (WGS) entry which is preliminary data.</text>
</comment>
<dbReference type="AlphaFoldDB" id="A0AAV5LSM2"/>
<reference evidence="5 6" key="1">
    <citation type="journal article" date="2021" name="Commun. Biol.">
        <title>The genome of Shorea leprosula (Dipterocarpaceae) highlights the ecological relevance of drought in aseasonal tropical rainforests.</title>
        <authorList>
            <person name="Ng K.K.S."/>
            <person name="Kobayashi M.J."/>
            <person name="Fawcett J.A."/>
            <person name="Hatakeyama M."/>
            <person name="Paape T."/>
            <person name="Ng C.H."/>
            <person name="Ang C.C."/>
            <person name="Tnah L.H."/>
            <person name="Lee C.T."/>
            <person name="Nishiyama T."/>
            <person name="Sese J."/>
            <person name="O'Brien M.J."/>
            <person name="Copetti D."/>
            <person name="Mohd Noor M.I."/>
            <person name="Ong R.C."/>
            <person name="Putra M."/>
            <person name="Sireger I.Z."/>
            <person name="Indrioko S."/>
            <person name="Kosugi Y."/>
            <person name="Izuno A."/>
            <person name="Isagi Y."/>
            <person name="Lee S.L."/>
            <person name="Shimizu K.K."/>
        </authorList>
    </citation>
    <scope>NUCLEOTIDE SEQUENCE [LARGE SCALE GENOMIC DNA]</scope>
    <source>
        <strain evidence="5">214</strain>
    </source>
</reference>
<dbReference type="InterPro" id="IPR002772">
    <property type="entry name" value="Glyco_hydro_3_C"/>
</dbReference>
<keyword evidence="6" id="KW-1185">Reference proteome</keyword>
<dbReference type="GO" id="GO:0009044">
    <property type="term" value="F:xylan 1,4-beta-xylosidase activity"/>
    <property type="evidence" value="ECO:0007669"/>
    <property type="project" value="InterPro"/>
</dbReference>
<dbReference type="EMBL" id="BPVZ01000142">
    <property type="protein sequence ID" value="GKV40475.1"/>
    <property type="molecule type" value="Genomic_DNA"/>
</dbReference>
<keyword evidence="1" id="KW-0378">Hydrolase</keyword>
<dbReference type="Proteomes" id="UP001054252">
    <property type="component" value="Unassembled WGS sequence"/>
</dbReference>
<dbReference type="InterPro" id="IPR013783">
    <property type="entry name" value="Ig-like_fold"/>
</dbReference>
<proteinExistence type="predicted"/>
<dbReference type="Pfam" id="PF01915">
    <property type="entry name" value="Glyco_hydro_3_C"/>
    <property type="match status" value="1"/>
</dbReference>
<evidence type="ECO:0000313" key="6">
    <source>
        <dbReference type="Proteomes" id="UP001054252"/>
    </source>
</evidence>
<evidence type="ECO:0000259" key="4">
    <source>
        <dbReference type="SMART" id="SM01217"/>
    </source>
</evidence>
<dbReference type="InterPro" id="IPR044993">
    <property type="entry name" value="BXL"/>
</dbReference>
<feature type="transmembrane region" description="Helical" evidence="3">
    <location>
        <begin position="346"/>
        <end position="369"/>
    </location>
</feature>
<evidence type="ECO:0000256" key="3">
    <source>
        <dbReference type="SAM" id="Phobius"/>
    </source>
</evidence>
<evidence type="ECO:0000256" key="1">
    <source>
        <dbReference type="ARBA" id="ARBA00022801"/>
    </source>
</evidence>
<dbReference type="GO" id="GO:0045493">
    <property type="term" value="P:xylan catabolic process"/>
    <property type="evidence" value="ECO:0007669"/>
    <property type="project" value="InterPro"/>
</dbReference>
<keyword evidence="2" id="KW-0326">Glycosidase</keyword>
<dbReference type="GO" id="GO:0046556">
    <property type="term" value="F:alpha-L-arabinofuranosidase activity"/>
    <property type="evidence" value="ECO:0007669"/>
    <property type="project" value="TreeGrafter"/>
</dbReference>
<feature type="domain" description="Fibronectin type III-like" evidence="4">
    <location>
        <begin position="260"/>
        <end position="329"/>
    </location>
</feature>
<dbReference type="Gene3D" id="3.40.50.1700">
    <property type="entry name" value="Glycoside hydrolase family 3 C-terminal domain"/>
    <property type="match status" value="1"/>
</dbReference>
<dbReference type="PANTHER" id="PTHR42721:SF45">
    <property type="entry name" value="BETA-D-XYLOSIDASE 2-RELATED"/>
    <property type="match status" value="1"/>
</dbReference>